<comment type="caution">
    <text evidence="1">The sequence shown here is derived from an EMBL/GenBank/DDBJ whole genome shotgun (WGS) entry which is preliminary data.</text>
</comment>
<evidence type="ECO:0000313" key="1">
    <source>
        <dbReference type="EMBL" id="KAA6334851.1"/>
    </source>
</evidence>
<protein>
    <submittedName>
        <fullName evidence="1">Uncharacterized protein</fullName>
    </submittedName>
</protein>
<accession>A0A5J4RPN2</accession>
<organism evidence="1">
    <name type="scientific">termite gut metagenome</name>
    <dbReference type="NCBI Taxonomy" id="433724"/>
    <lineage>
        <taxon>unclassified sequences</taxon>
        <taxon>metagenomes</taxon>
        <taxon>organismal metagenomes</taxon>
    </lineage>
</organism>
<dbReference type="EMBL" id="SNRY01000954">
    <property type="protein sequence ID" value="KAA6334851.1"/>
    <property type="molecule type" value="Genomic_DNA"/>
</dbReference>
<name>A0A5J4RPN2_9ZZZZ</name>
<proteinExistence type="predicted"/>
<reference evidence="1" key="1">
    <citation type="submission" date="2019-03" db="EMBL/GenBank/DDBJ databases">
        <title>Single cell metagenomics reveals metabolic interactions within the superorganism composed of flagellate Streblomastix strix and complex community of Bacteroidetes bacteria on its surface.</title>
        <authorList>
            <person name="Treitli S.C."/>
            <person name="Kolisko M."/>
            <person name="Husnik F."/>
            <person name="Keeling P."/>
            <person name="Hampl V."/>
        </authorList>
    </citation>
    <scope>NUCLEOTIDE SEQUENCE</scope>
    <source>
        <strain evidence="1">STM</strain>
    </source>
</reference>
<dbReference type="AlphaFoldDB" id="A0A5J4RPN2"/>
<gene>
    <name evidence="1" type="ORF">EZS27_016871</name>
</gene>
<sequence length="300" mass="35619">MIASLYICAKSFQHNGVDDEKGVWCKLLSLKKLIDEVDRTFNEFYLNNTDFLSVRLLPDGVTIGDIIFKRRKINSDYFYLFLRLFNYCHKNNLSIEDLIEYLTLEDENNCNAIVVLNYIDELPRHKQILHDYASWLVFRRHFLSLYPKDSDYFIEECRRYFPNLFFHHRNKETITALLSDCAKKIVFYLSELNDKFERAKTDPYNRKETLKKFNTICSFDQKASDEGSSNLKKKSKKKKKDSFSFFNIERNEEEICCDLHLKMLKNDFGKISTDRRIYFHEGKLSIESGKILIGHIGSHL</sequence>